<keyword evidence="9" id="KW-0812">Transmembrane</keyword>
<reference evidence="11 12" key="1">
    <citation type="submission" date="2019-06" db="EMBL/GenBank/DDBJ databases">
        <title>Persicimonas caeni gen. nov., sp. nov., a predatory bacterium isolated from solar saltern.</title>
        <authorList>
            <person name="Wang S."/>
        </authorList>
    </citation>
    <scope>NUCLEOTIDE SEQUENCE [LARGE SCALE GENOMIC DNA]</scope>
    <source>
        <strain evidence="11 12">YN101</strain>
    </source>
</reference>
<keyword evidence="4" id="KW-0547">Nucleotide-binding</keyword>
<evidence type="ECO:0000256" key="5">
    <source>
        <dbReference type="ARBA" id="ARBA00022777"/>
    </source>
</evidence>
<accession>A0A4Y6PSF1</accession>
<dbReference type="Gene3D" id="1.10.510.10">
    <property type="entry name" value="Transferase(Phosphotransferase) domain 1"/>
    <property type="match status" value="1"/>
</dbReference>
<evidence type="ECO:0000259" key="10">
    <source>
        <dbReference type="PROSITE" id="PS50011"/>
    </source>
</evidence>
<keyword evidence="12" id="KW-1185">Reference proteome</keyword>
<keyword evidence="5 11" id="KW-0418">Kinase</keyword>
<keyword evidence="3" id="KW-0808">Transferase</keyword>
<dbReference type="PANTHER" id="PTHR24363:SF0">
    <property type="entry name" value="SERINE_THREONINE KINASE LIKE DOMAIN CONTAINING 1"/>
    <property type="match status" value="1"/>
</dbReference>
<evidence type="ECO:0000313" key="12">
    <source>
        <dbReference type="Proteomes" id="UP000315995"/>
    </source>
</evidence>
<proteinExistence type="predicted"/>
<evidence type="ECO:0000256" key="4">
    <source>
        <dbReference type="ARBA" id="ARBA00022741"/>
    </source>
</evidence>
<keyword evidence="9" id="KW-0472">Membrane</keyword>
<dbReference type="InterPro" id="IPR008271">
    <property type="entry name" value="Ser/Thr_kinase_AS"/>
</dbReference>
<evidence type="ECO:0000256" key="6">
    <source>
        <dbReference type="ARBA" id="ARBA00022840"/>
    </source>
</evidence>
<evidence type="ECO:0000256" key="7">
    <source>
        <dbReference type="ARBA" id="ARBA00047899"/>
    </source>
</evidence>
<dbReference type="GO" id="GO:0004674">
    <property type="term" value="F:protein serine/threonine kinase activity"/>
    <property type="evidence" value="ECO:0007669"/>
    <property type="project" value="UniProtKB-KW"/>
</dbReference>
<protein>
    <recommendedName>
        <fullName evidence="1">non-specific serine/threonine protein kinase</fullName>
        <ecNumber evidence="1">2.7.11.1</ecNumber>
    </recommendedName>
</protein>
<keyword evidence="2 11" id="KW-0723">Serine/threonine-protein kinase</keyword>
<feature type="transmembrane region" description="Helical" evidence="9">
    <location>
        <begin position="328"/>
        <end position="349"/>
    </location>
</feature>
<comment type="catalytic activity">
    <reaction evidence="7">
        <text>L-threonyl-[protein] + ATP = O-phospho-L-threonyl-[protein] + ADP + H(+)</text>
        <dbReference type="Rhea" id="RHEA:46608"/>
        <dbReference type="Rhea" id="RHEA-COMP:11060"/>
        <dbReference type="Rhea" id="RHEA-COMP:11605"/>
        <dbReference type="ChEBI" id="CHEBI:15378"/>
        <dbReference type="ChEBI" id="CHEBI:30013"/>
        <dbReference type="ChEBI" id="CHEBI:30616"/>
        <dbReference type="ChEBI" id="CHEBI:61977"/>
        <dbReference type="ChEBI" id="CHEBI:456216"/>
        <dbReference type="EC" id="2.7.11.1"/>
    </reaction>
</comment>
<accession>A0A5B8Y415</accession>
<evidence type="ECO:0000256" key="1">
    <source>
        <dbReference type="ARBA" id="ARBA00012513"/>
    </source>
</evidence>
<dbReference type="PANTHER" id="PTHR24363">
    <property type="entry name" value="SERINE/THREONINE PROTEIN KINASE"/>
    <property type="match status" value="1"/>
</dbReference>
<dbReference type="Pfam" id="PF00069">
    <property type="entry name" value="Pkinase"/>
    <property type="match status" value="1"/>
</dbReference>
<dbReference type="SUPFAM" id="SSF56112">
    <property type="entry name" value="Protein kinase-like (PK-like)"/>
    <property type="match status" value="1"/>
</dbReference>
<evidence type="ECO:0000313" key="11">
    <source>
        <dbReference type="EMBL" id="QDG51170.1"/>
    </source>
</evidence>
<dbReference type="AlphaFoldDB" id="A0A4Y6PSF1"/>
<evidence type="ECO:0000256" key="3">
    <source>
        <dbReference type="ARBA" id="ARBA00022679"/>
    </source>
</evidence>
<comment type="catalytic activity">
    <reaction evidence="8">
        <text>L-seryl-[protein] + ATP = O-phospho-L-seryl-[protein] + ADP + H(+)</text>
        <dbReference type="Rhea" id="RHEA:17989"/>
        <dbReference type="Rhea" id="RHEA-COMP:9863"/>
        <dbReference type="Rhea" id="RHEA-COMP:11604"/>
        <dbReference type="ChEBI" id="CHEBI:15378"/>
        <dbReference type="ChEBI" id="CHEBI:29999"/>
        <dbReference type="ChEBI" id="CHEBI:30616"/>
        <dbReference type="ChEBI" id="CHEBI:83421"/>
        <dbReference type="ChEBI" id="CHEBI:456216"/>
        <dbReference type="EC" id="2.7.11.1"/>
    </reaction>
</comment>
<organism evidence="11 12">
    <name type="scientific">Persicimonas caeni</name>
    <dbReference type="NCBI Taxonomy" id="2292766"/>
    <lineage>
        <taxon>Bacteria</taxon>
        <taxon>Deltaproteobacteria</taxon>
        <taxon>Bradymonadales</taxon>
        <taxon>Bradymonadaceae</taxon>
        <taxon>Persicimonas</taxon>
    </lineage>
</organism>
<dbReference type="SMART" id="SM00220">
    <property type="entry name" value="S_TKc"/>
    <property type="match status" value="1"/>
</dbReference>
<sequence length="450" mass="49854">MSPCEVPTLAADTDIAVFHDSTGELIAERYEVLDEIGRGGQALTFLARDRQTDERVVLKELDLRRAGDWKAVELFEREGEVLRSLAHPAIPRYIDAFQVDGTAEDTDIIRFFLAQEFVPGESLRERIEAGRLLDEEEARRLLVEIFDVLDYLHSKSPPVVHRDIKPANIIMRADGGIALVDFGAVQEVVQETAGGDTIVGTSGFLPPEQLMGKASPASDLYALGATVVYAMGGVHPADMPMRGMRLDYRGAVHCSAKLDKLLEKMLEPAVEDRLSDVRQARGQLSDETSLPAKSRTKLATEPVTIERDADTLTVTVAPRVPQHTPFSITALAVALVLPFLVVSSKVLYFAAAVPILAAMTFWVGDFGVLTHVIELTPRTFSMQRRWGLLRWTVRGQLDDLHGADVYTPESSPKFSLLDGTKERVIAARLDEASCRKMGKHIEMYLDEYNR</sequence>
<feature type="transmembrane region" description="Helical" evidence="9">
    <location>
        <begin position="355"/>
        <end position="375"/>
    </location>
</feature>
<name>A0A4Y6PSF1_PERCE</name>
<keyword evidence="9" id="KW-1133">Transmembrane helix</keyword>
<dbReference type="EMBL" id="CP041186">
    <property type="protein sequence ID" value="QDG51170.1"/>
    <property type="molecule type" value="Genomic_DNA"/>
</dbReference>
<dbReference type="GO" id="GO:0005524">
    <property type="term" value="F:ATP binding"/>
    <property type="evidence" value="ECO:0007669"/>
    <property type="project" value="UniProtKB-KW"/>
</dbReference>
<dbReference type="PROSITE" id="PS00108">
    <property type="entry name" value="PROTEIN_KINASE_ST"/>
    <property type="match status" value="1"/>
</dbReference>
<dbReference type="CDD" id="cd14014">
    <property type="entry name" value="STKc_PknB_like"/>
    <property type="match status" value="1"/>
</dbReference>
<dbReference type="InterPro" id="IPR011009">
    <property type="entry name" value="Kinase-like_dom_sf"/>
</dbReference>
<evidence type="ECO:0000256" key="9">
    <source>
        <dbReference type="SAM" id="Phobius"/>
    </source>
</evidence>
<evidence type="ECO:0000256" key="8">
    <source>
        <dbReference type="ARBA" id="ARBA00048679"/>
    </source>
</evidence>
<keyword evidence="6" id="KW-0067">ATP-binding</keyword>
<dbReference type="PROSITE" id="PS50011">
    <property type="entry name" value="PROTEIN_KINASE_DOM"/>
    <property type="match status" value="1"/>
</dbReference>
<dbReference type="InterPro" id="IPR000719">
    <property type="entry name" value="Prot_kinase_dom"/>
</dbReference>
<gene>
    <name evidence="11" type="ORF">FIV42_10600</name>
</gene>
<evidence type="ECO:0000256" key="2">
    <source>
        <dbReference type="ARBA" id="ARBA00022527"/>
    </source>
</evidence>
<dbReference type="OrthoDB" id="5518868at2"/>
<feature type="domain" description="Protein kinase" evidence="10">
    <location>
        <begin position="30"/>
        <end position="290"/>
    </location>
</feature>
<dbReference type="Proteomes" id="UP000315995">
    <property type="component" value="Chromosome"/>
</dbReference>
<dbReference type="EC" id="2.7.11.1" evidence="1"/>